<dbReference type="EMBL" id="CP144696">
    <property type="protein sequence ID" value="WVZ11076.1"/>
    <property type="molecule type" value="Genomic_DNA"/>
</dbReference>
<name>A0AAQ3NLK0_VIGMU</name>
<dbReference type="Proteomes" id="UP001374535">
    <property type="component" value="Chromosome 5"/>
</dbReference>
<evidence type="ECO:0000313" key="2">
    <source>
        <dbReference type="EMBL" id="WVZ11076.1"/>
    </source>
</evidence>
<keyword evidence="3" id="KW-1185">Reference proteome</keyword>
<protein>
    <submittedName>
        <fullName evidence="2">Uncharacterized protein</fullName>
    </submittedName>
</protein>
<evidence type="ECO:0000256" key="1">
    <source>
        <dbReference type="SAM" id="MobiDB-lite"/>
    </source>
</evidence>
<dbReference type="AlphaFoldDB" id="A0AAQ3NLK0"/>
<gene>
    <name evidence="2" type="ORF">V8G54_015606</name>
</gene>
<reference evidence="2 3" key="1">
    <citation type="journal article" date="2023" name="Life. Sci Alliance">
        <title>Evolutionary insights into 3D genome organization and epigenetic landscape of Vigna mungo.</title>
        <authorList>
            <person name="Junaid A."/>
            <person name="Singh B."/>
            <person name="Bhatia S."/>
        </authorList>
    </citation>
    <scope>NUCLEOTIDE SEQUENCE [LARGE SCALE GENOMIC DNA]</scope>
    <source>
        <strain evidence="2">Urdbean</strain>
    </source>
</reference>
<feature type="compositionally biased region" description="Low complexity" evidence="1">
    <location>
        <begin position="23"/>
        <end position="35"/>
    </location>
</feature>
<proteinExistence type="predicted"/>
<organism evidence="2 3">
    <name type="scientific">Vigna mungo</name>
    <name type="common">Black gram</name>
    <name type="synonym">Phaseolus mungo</name>
    <dbReference type="NCBI Taxonomy" id="3915"/>
    <lineage>
        <taxon>Eukaryota</taxon>
        <taxon>Viridiplantae</taxon>
        <taxon>Streptophyta</taxon>
        <taxon>Embryophyta</taxon>
        <taxon>Tracheophyta</taxon>
        <taxon>Spermatophyta</taxon>
        <taxon>Magnoliopsida</taxon>
        <taxon>eudicotyledons</taxon>
        <taxon>Gunneridae</taxon>
        <taxon>Pentapetalae</taxon>
        <taxon>rosids</taxon>
        <taxon>fabids</taxon>
        <taxon>Fabales</taxon>
        <taxon>Fabaceae</taxon>
        <taxon>Papilionoideae</taxon>
        <taxon>50 kb inversion clade</taxon>
        <taxon>NPAAA clade</taxon>
        <taxon>indigoferoid/millettioid clade</taxon>
        <taxon>Phaseoleae</taxon>
        <taxon>Vigna</taxon>
    </lineage>
</organism>
<accession>A0AAQ3NLK0</accession>
<sequence>MAAPPACRTTCPLATLGNPPPMSQTTTFPSTSTSSKESGKQKPELRFPFAPGYTSGNSVGEKSWGWNKDSPVYSAPFPSTADAAIFLSIVLAPTVRIHGASLERVAYSGPEFAAEQLTKTPF</sequence>
<evidence type="ECO:0000313" key="3">
    <source>
        <dbReference type="Proteomes" id="UP001374535"/>
    </source>
</evidence>
<feature type="region of interest" description="Disordered" evidence="1">
    <location>
        <begin position="1"/>
        <end position="54"/>
    </location>
</feature>